<dbReference type="OrthoDB" id="308461at2759"/>
<evidence type="ECO:0000313" key="1">
    <source>
        <dbReference type="EMBL" id="CAD8133869.1"/>
    </source>
</evidence>
<dbReference type="AlphaFoldDB" id="A0A8S1S4I1"/>
<protein>
    <submittedName>
        <fullName evidence="1">Uncharacterized protein</fullName>
    </submittedName>
</protein>
<dbReference type="EMBL" id="CAJJDP010000004">
    <property type="protein sequence ID" value="CAD8133869.1"/>
    <property type="molecule type" value="Genomic_DNA"/>
</dbReference>
<dbReference type="Proteomes" id="UP000683925">
    <property type="component" value="Unassembled WGS sequence"/>
</dbReference>
<reference evidence="1" key="1">
    <citation type="submission" date="2021-01" db="EMBL/GenBank/DDBJ databases">
        <authorList>
            <consortium name="Genoscope - CEA"/>
            <person name="William W."/>
        </authorList>
    </citation>
    <scope>NUCLEOTIDE SEQUENCE</scope>
</reference>
<keyword evidence="2" id="KW-1185">Reference proteome</keyword>
<name>A0A8S1S4I1_PAROT</name>
<comment type="caution">
    <text evidence="1">The sequence shown here is derived from an EMBL/GenBank/DDBJ whole genome shotgun (WGS) entry which is preliminary data.</text>
</comment>
<proteinExistence type="predicted"/>
<accession>A0A8S1S4I1</accession>
<sequence length="193" mass="23283">MTFLLLKQNMKVISKQKNTSIPFQGLVYYPFGIYMYPVPGPYIQACQQFQEVEEQIVKQEVKEEYESESIQEVRKKKIVKFSPYIYPGETKNYYKNVGKKLSSFIINSFDQQIVKQDPFIIQFVKIQSQNYNRMHFQKLFKSKVARRIARKFFGNFLWCSKFIQQNKTDIDLYLRHNQLMYQRKKNVKDHAKK</sequence>
<evidence type="ECO:0000313" key="2">
    <source>
        <dbReference type="Proteomes" id="UP000683925"/>
    </source>
</evidence>
<organism evidence="1 2">
    <name type="scientific">Paramecium octaurelia</name>
    <dbReference type="NCBI Taxonomy" id="43137"/>
    <lineage>
        <taxon>Eukaryota</taxon>
        <taxon>Sar</taxon>
        <taxon>Alveolata</taxon>
        <taxon>Ciliophora</taxon>
        <taxon>Intramacronucleata</taxon>
        <taxon>Oligohymenophorea</taxon>
        <taxon>Peniculida</taxon>
        <taxon>Parameciidae</taxon>
        <taxon>Paramecium</taxon>
    </lineage>
</organism>
<gene>
    <name evidence="1" type="ORF">POCTA_138.1.T0050141</name>
</gene>